<evidence type="ECO:0000256" key="16">
    <source>
        <dbReference type="SAM" id="MobiDB-lite"/>
    </source>
</evidence>
<evidence type="ECO:0000256" key="8">
    <source>
        <dbReference type="ARBA" id="ARBA00022723"/>
    </source>
</evidence>
<comment type="subcellular location">
    <subcellularLocation>
        <location evidence="2">Endoplasmic reticulum membrane</location>
        <topology evidence="2">Multi-pass membrane protein</topology>
    </subcellularLocation>
</comment>
<evidence type="ECO:0000256" key="9">
    <source>
        <dbReference type="ARBA" id="ARBA00022771"/>
    </source>
</evidence>
<dbReference type="EMBL" id="JAEPQZ010000003">
    <property type="protein sequence ID" value="KAG2183306.1"/>
    <property type="molecule type" value="Genomic_DNA"/>
</dbReference>
<evidence type="ECO:0000256" key="1">
    <source>
        <dbReference type="ARBA" id="ARBA00000900"/>
    </source>
</evidence>
<dbReference type="CDD" id="cd16479">
    <property type="entry name" value="RING-H2_synoviolin"/>
    <property type="match status" value="1"/>
</dbReference>
<evidence type="ECO:0000256" key="3">
    <source>
        <dbReference type="ARBA" id="ARBA00004906"/>
    </source>
</evidence>
<feature type="compositionally biased region" description="Polar residues" evidence="16">
    <location>
        <begin position="603"/>
        <end position="616"/>
    </location>
</feature>
<dbReference type="InterPro" id="IPR024766">
    <property type="entry name" value="Znf_RING_H2"/>
</dbReference>
<evidence type="ECO:0000256" key="17">
    <source>
        <dbReference type="SAM" id="Phobius"/>
    </source>
</evidence>
<dbReference type="EC" id="2.3.2.27" evidence="5"/>
<dbReference type="PROSITE" id="PS50089">
    <property type="entry name" value="ZF_RING_2"/>
    <property type="match status" value="1"/>
</dbReference>
<feature type="compositionally biased region" description="Polar residues" evidence="16">
    <location>
        <begin position="309"/>
        <end position="319"/>
    </location>
</feature>
<feature type="transmembrane region" description="Helical" evidence="17">
    <location>
        <begin position="174"/>
        <end position="194"/>
    </location>
</feature>
<evidence type="ECO:0000259" key="18">
    <source>
        <dbReference type="PROSITE" id="PS50089"/>
    </source>
</evidence>
<feature type="compositionally biased region" description="Pro residues" evidence="16">
    <location>
        <begin position="444"/>
        <end position="455"/>
    </location>
</feature>
<keyword evidence="6" id="KW-0808">Transferase</keyword>
<dbReference type="GO" id="GO:0061630">
    <property type="term" value="F:ubiquitin protein ligase activity"/>
    <property type="evidence" value="ECO:0007669"/>
    <property type="project" value="UniProtKB-EC"/>
</dbReference>
<evidence type="ECO:0000256" key="6">
    <source>
        <dbReference type="ARBA" id="ARBA00022679"/>
    </source>
</evidence>
<evidence type="ECO:0000256" key="13">
    <source>
        <dbReference type="ARBA" id="ARBA00022989"/>
    </source>
</evidence>
<evidence type="ECO:0000256" key="11">
    <source>
        <dbReference type="ARBA" id="ARBA00022824"/>
    </source>
</evidence>
<dbReference type="OrthoDB" id="7759664at2759"/>
<comment type="catalytic activity">
    <reaction evidence="1">
        <text>S-ubiquitinyl-[E2 ubiquitin-conjugating enzyme]-L-cysteine + [acceptor protein]-L-lysine = [E2 ubiquitin-conjugating enzyme]-L-cysteine + N(6)-ubiquitinyl-[acceptor protein]-L-lysine.</text>
        <dbReference type="EC" id="2.3.2.27"/>
    </reaction>
</comment>
<feature type="region of interest" description="Disordered" evidence="16">
    <location>
        <begin position="309"/>
        <end position="329"/>
    </location>
</feature>
<dbReference type="AlphaFoldDB" id="A0A8H7UF08"/>
<evidence type="ECO:0000256" key="7">
    <source>
        <dbReference type="ARBA" id="ARBA00022692"/>
    </source>
</evidence>
<accession>A0A8H7UF08</accession>
<comment type="pathway">
    <text evidence="3">Protein modification; protein ubiquitination.</text>
</comment>
<evidence type="ECO:0000256" key="10">
    <source>
        <dbReference type="ARBA" id="ARBA00022786"/>
    </source>
</evidence>
<evidence type="ECO:0000256" key="5">
    <source>
        <dbReference type="ARBA" id="ARBA00012483"/>
    </source>
</evidence>
<dbReference type="GO" id="GO:0036503">
    <property type="term" value="P:ERAD pathway"/>
    <property type="evidence" value="ECO:0007669"/>
    <property type="project" value="TreeGrafter"/>
</dbReference>
<feature type="compositionally biased region" description="Polar residues" evidence="16">
    <location>
        <begin position="623"/>
        <end position="643"/>
    </location>
</feature>
<dbReference type="Proteomes" id="UP000654370">
    <property type="component" value="Unassembled WGS sequence"/>
</dbReference>
<protein>
    <recommendedName>
        <fullName evidence="5">RING-type E3 ubiquitin transferase</fullName>
        <ecNumber evidence="5">2.3.2.27</ecNumber>
    </recommendedName>
</protein>
<evidence type="ECO:0000313" key="20">
    <source>
        <dbReference type="Proteomes" id="UP000654370"/>
    </source>
</evidence>
<feature type="region of interest" description="Disordered" evidence="16">
    <location>
        <begin position="562"/>
        <end position="677"/>
    </location>
</feature>
<dbReference type="SMART" id="SM00184">
    <property type="entry name" value="RING"/>
    <property type="match status" value="1"/>
</dbReference>
<evidence type="ECO:0000256" key="14">
    <source>
        <dbReference type="ARBA" id="ARBA00023136"/>
    </source>
</evidence>
<feature type="non-terminal residue" evidence="19">
    <location>
        <position position="1"/>
    </location>
</feature>
<evidence type="ECO:0000256" key="4">
    <source>
        <dbReference type="ARBA" id="ARBA00010089"/>
    </source>
</evidence>
<dbReference type="GO" id="GO:0008270">
    <property type="term" value="F:zinc ion binding"/>
    <property type="evidence" value="ECO:0007669"/>
    <property type="project" value="UniProtKB-KW"/>
</dbReference>
<feature type="compositionally biased region" description="Basic and acidic residues" evidence="16">
    <location>
        <begin position="320"/>
        <end position="329"/>
    </location>
</feature>
<keyword evidence="20" id="KW-1185">Reference proteome</keyword>
<dbReference type="SUPFAM" id="SSF57850">
    <property type="entry name" value="RING/U-box"/>
    <property type="match status" value="1"/>
</dbReference>
<feature type="domain" description="RING-type" evidence="18">
    <location>
        <begin position="296"/>
        <end position="358"/>
    </location>
</feature>
<gene>
    <name evidence="19" type="ORF">INT43_006311</name>
</gene>
<comment type="similarity">
    <text evidence="4">Belongs to the HRD1 family.</text>
</comment>
<keyword evidence="12" id="KW-0862">Zinc</keyword>
<keyword evidence="14 17" id="KW-0472">Membrane</keyword>
<evidence type="ECO:0000256" key="2">
    <source>
        <dbReference type="ARBA" id="ARBA00004477"/>
    </source>
</evidence>
<feature type="transmembrane region" description="Helical" evidence="17">
    <location>
        <begin position="48"/>
        <end position="69"/>
    </location>
</feature>
<name>A0A8H7UF08_MORIS</name>
<keyword evidence="13 17" id="KW-1133">Transmembrane helix</keyword>
<reference evidence="19" key="1">
    <citation type="submission" date="2020-12" db="EMBL/GenBank/DDBJ databases">
        <title>Metabolic potential, ecology and presence of endohyphal bacteria is reflected in genomic diversity of Mucoromycotina.</title>
        <authorList>
            <person name="Muszewska A."/>
            <person name="Okrasinska A."/>
            <person name="Steczkiewicz K."/>
            <person name="Drgas O."/>
            <person name="Orlowska M."/>
            <person name="Perlinska-Lenart U."/>
            <person name="Aleksandrzak-Piekarczyk T."/>
            <person name="Szatraj K."/>
            <person name="Zielenkiewicz U."/>
            <person name="Pilsyk S."/>
            <person name="Malc E."/>
            <person name="Mieczkowski P."/>
            <person name="Kruszewska J.S."/>
            <person name="Biernat P."/>
            <person name="Pawlowska J."/>
        </authorList>
    </citation>
    <scope>NUCLEOTIDE SEQUENCE</scope>
    <source>
        <strain evidence="19">WA0000067209</strain>
    </source>
</reference>
<dbReference type="GO" id="GO:0005789">
    <property type="term" value="C:endoplasmic reticulum membrane"/>
    <property type="evidence" value="ECO:0007669"/>
    <property type="project" value="UniProtKB-SubCell"/>
</dbReference>
<feature type="transmembrane region" description="Helical" evidence="17">
    <location>
        <begin position="145"/>
        <end position="168"/>
    </location>
</feature>
<dbReference type="PANTHER" id="PTHR22763">
    <property type="entry name" value="RING ZINC FINGER PROTEIN"/>
    <property type="match status" value="1"/>
</dbReference>
<dbReference type="InterPro" id="IPR001841">
    <property type="entry name" value="Znf_RING"/>
</dbReference>
<dbReference type="InterPro" id="IPR058051">
    <property type="entry name" value="Znf_RING_synoviolin"/>
</dbReference>
<keyword evidence="7 17" id="KW-0812">Transmembrane</keyword>
<evidence type="ECO:0000256" key="12">
    <source>
        <dbReference type="ARBA" id="ARBA00022833"/>
    </source>
</evidence>
<dbReference type="Pfam" id="PF12678">
    <property type="entry name" value="zf-rbx1"/>
    <property type="match status" value="1"/>
</dbReference>
<dbReference type="InterPro" id="IPR057992">
    <property type="entry name" value="TPR_SYVN1_N"/>
</dbReference>
<organism evidence="19 20">
    <name type="scientific">Mortierella isabellina</name>
    <name type="common">Filamentous fungus</name>
    <name type="synonym">Umbelopsis isabellina</name>
    <dbReference type="NCBI Taxonomy" id="91625"/>
    <lineage>
        <taxon>Eukaryota</taxon>
        <taxon>Fungi</taxon>
        <taxon>Fungi incertae sedis</taxon>
        <taxon>Mucoromycota</taxon>
        <taxon>Mucoromycotina</taxon>
        <taxon>Umbelopsidomycetes</taxon>
        <taxon>Umbelopsidales</taxon>
        <taxon>Umbelopsidaceae</taxon>
        <taxon>Umbelopsis</taxon>
    </lineage>
</organism>
<dbReference type="UniPathway" id="UPA00143"/>
<keyword evidence="8" id="KW-0479">Metal-binding</keyword>
<evidence type="ECO:0000313" key="19">
    <source>
        <dbReference type="EMBL" id="KAG2183306.1"/>
    </source>
</evidence>
<feature type="compositionally biased region" description="Low complexity" evidence="16">
    <location>
        <begin position="378"/>
        <end position="410"/>
    </location>
</feature>
<dbReference type="Pfam" id="PF25563">
    <property type="entry name" value="TPR_SYVN1_N"/>
    <property type="match status" value="1"/>
</dbReference>
<dbReference type="GO" id="GO:0043161">
    <property type="term" value="P:proteasome-mediated ubiquitin-dependent protein catabolic process"/>
    <property type="evidence" value="ECO:0007669"/>
    <property type="project" value="TreeGrafter"/>
</dbReference>
<feature type="transmembrane region" description="Helical" evidence="17">
    <location>
        <begin position="105"/>
        <end position="124"/>
    </location>
</feature>
<feature type="compositionally biased region" description="Basic and acidic residues" evidence="16">
    <location>
        <begin position="562"/>
        <end position="574"/>
    </location>
</feature>
<sequence>AQQVIMRLAIYGGVSTLLAASVIAEAFRQRSNFYTACIFLSKSSACTLILLNVGIYFSIMVGRLLQAIFFGQLRPIEVEHLYERSWYAVTETCLAMTIFRDEFDIQFVIVFTTLLFLKIFHWLCQDRVEYMEQTPVVPKSFHFRMISLMSLLIVIDCKLASHAISTIMVKGPNMMIMFGFEYSILTSTMLSTIGKYSLNFIESRMEEPWETKSIFVFYLDLVTDFFKLVTYVVFFGIICNFYGPPLHIIRDVYVTFRSFIQKCRDLYRYRRATRNMNELYPDATAEDLQRMSDSTCIICRDEMHIRTAENNQEGNTAEQEQARGRNSDIPKKLPCGHIFHFGCLRSWLERQQSCPTCRRSVLPEAAPAAPTTPPPAANIPAAQPQAEQRPQTPGQQQQQQQQQQQPWQQPRPTPAVNDSWPFIDGRNGNAQPSSIQQGSGYRAIPPPPPPPPPPFGLTLNILRAMAAQSSGVQQQPNSGNARSSMQGHTMVPLEPLAMNSQLDSSVHHQLPDTLTDEQLKVLSTNSKAAIEERLRILETVQTQTFRSIQLLSQVLSAMPEEVKSEATEPVEKGTQDGTVPALSSILPTVSDKKKEKMPMDTPQYLSTPQPQGTITAHNPDLSRIQSQSNSDDRQPANNDSANEQVIKEEDDGSEAEYVLPQRETVPSNTAYHDTTAK</sequence>
<keyword evidence="11" id="KW-0256">Endoplasmic reticulum</keyword>
<dbReference type="PANTHER" id="PTHR22763:SF184">
    <property type="entry name" value="E3 UBIQUITIN-PROTEIN LIGASE SYNOVIOLIN"/>
    <property type="match status" value="1"/>
</dbReference>
<dbReference type="InterPro" id="IPR013083">
    <property type="entry name" value="Znf_RING/FYVE/PHD"/>
</dbReference>
<keyword evidence="10" id="KW-0833">Ubl conjugation pathway</keyword>
<feature type="transmembrane region" description="Helical" evidence="17">
    <location>
        <begin position="215"/>
        <end position="238"/>
    </location>
</feature>
<feature type="region of interest" description="Disordered" evidence="16">
    <location>
        <begin position="365"/>
        <end position="455"/>
    </location>
</feature>
<feature type="compositionally biased region" description="Polar residues" evidence="16">
    <location>
        <begin position="428"/>
        <end position="439"/>
    </location>
</feature>
<proteinExistence type="inferred from homology"/>
<comment type="caution">
    <text evidence="19">The sequence shown here is derived from an EMBL/GenBank/DDBJ whole genome shotgun (WGS) entry which is preliminary data.</text>
</comment>
<dbReference type="InterPro" id="IPR050731">
    <property type="entry name" value="HRD1_E3_ubiq-ligases"/>
</dbReference>
<keyword evidence="9 15" id="KW-0863">Zinc-finger</keyword>
<dbReference type="GO" id="GO:0016567">
    <property type="term" value="P:protein ubiquitination"/>
    <property type="evidence" value="ECO:0007669"/>
    <property type="project" value="UniProtKB-UniPathway"/>
</dbReference>
<feature type="compositionally biased region" description="Polar residues" evidence="16">
    <location>
        <begin position="664"/>
        <end position="677"/>
    </location>
</feature>
<dbReference type="Gene3D" id="3.30.40.10">
    <property type="entry name" value="Zinc/RING finger domain, C3HC4 (zinc finger)"/>
    <property type="match status" value="1"/>
</dbReference>
<evidence type="ECO:0000256" key="15">
    <source>
        <dbReference type="PROSITE-ProRule" id="PRU00175"/>
    </source>
</evidence>